<evidence type="ECO:0000256" key="1">
    <source>
        <dbReference type="ARBA" id="ARBA00004613"/>
    </source>
</evidence>
<evidence type="ECO:0000256" key="4">
    <source>
        <dbReference type="ARBA" id="ARBA00022729"/>
    </source>
</evidence>
<reference evidence="5 6" key="1">
    <citation type="journal article" date="2018" name="PLoS Genet.">
        <title>Population sequencing reveals clonal diversity and ancestral inbreeding in the grapevine cultivar Chardonnay.</title>
        <authorList>
            <person name="Roach M.J."/>
            <person name="Johnson D.L."/>
            <person name="Bohlmann J."/>
            <person name="van Vuuren H.J."/>
            <person name="Jones S.J."/>
            <person name="Pretorius I.S."/>
            <person name="Schmidt S.A."/>
            <person name="Borneman A.R."/>
        </authorList>
    </citation>
    <scope>NUCLEOTIDE SEQUENCE [LARGE SCALE GENOMIC DNA]</scope>
    <source>
        <strain evidence="6">cv. Chardonnay</strain>
        <tissue evidence="5">Leaf</tissue>
    </source>
</reference>
<dbReference type="Proteomes" id="UP000288805">
    <property type="component" value="Unassembled WGS sequence"/>
</dbReference>
<dbReference type="SUPFAM" id="SSF50685">
    <property type="entry name" value="Barwin-like endoglucanases"/>
    <property type="match status" value="1"/>
</dbReference>
<dbReference type="InterPro" id="IPR039271">
    <property type="entry name" value="Kiwellin-like"/>
</dbReference>
<gene>
    <name evidence="5" type="primary">grip22_8</name>
    <name evidence="5" type="ORF">CK203_025891</name>
</gene>
<dbReference type="AlphaFoldDB" id="A0A438IKU2"/>
<dbReference type="Pfam" id="PF24300">
    <property type="entry name" value="KWL1"/>
    <property type="match status" value="1"/>
</dbReference>
<dbReference type="PANTHER" id="PTHR33191:SF9">
    <property type="entry name" value="RIPENING-RELATED PROTEIN 2-RELATED"/>
    <property type="match status" value="1"/>
</dbReference>
<proteinExistence type="inferred from homology"/>
<name>A0A438IKU2_VITVI</name>
<accession>A0A438IKU2</accession>
<comment type="subcellular location">
    <subcellularLocation>
        <location evidence="1">Secreted</location>
    </subcellularLocation>
</comment>
<comment type="similarity">
    <text evidence="2">Belongs to the kiwellin family.</text>
</comment>
<evidence type="ECO:0000313" key="6">
    <source>
        <dbReference type="Proteomes" id="UP000288805"/>
    </source>
</evidence>
<evidence type="ECO:0000256" key="2">
    <source>
        <dbReference type="ARBA" id="ARBA00005592"/>
    </source>
</evidence>
<comment type="caution">
    <text evidence="5">The sequence shown here is derived from an EMBL/GenBank/DDBJ whole genome shotgun (WGS) entry which is preliminary data.</text>
</comment>
<dbReference type="GO" id="GO:0005576">
    <property type="term" value="C:extracellular region"/>
    <property type="evidence" value="ECO:0007669"/>
    <property type="project" value="UniProtKB-SubCell"/>
</dbReference>
<organism evidence="5 6">
    <name type="scientific">Vitis vinifera</name>
    <name type="common">Grape</name>
    <dbReference type="NCBI Taxonomy" id="29760"/>
    <lineage>
        <taxon>Eukaryota</taxon>
        <taxon>Viridiplantae</taxon>
        <taxon>Streptophyta</taxon>
        <taxon>Embryophyta</taxon>
        <taxon>Tracheophyta</taxon>
        <taxon>Spermatophyta</taxon>
        <taxon>Magnoliopsida</taxon>
        <taxon>eudicotyledons</taxon>
        <taxon>Gunneridae</taxon>
        <taxon>Pentapetalae</taxon>
        <taxon>rosids</taxon>
        <taxon>Vitales</taxon>
        <taxon>Vitaceae</taxon>
        <taxon>Viteae</taxon>
        <taxon>Vitis</taxon>
    </lineage>
</organism>
<keyword evidence="4" id="KW-0732">Signal</keyword>
<dbReference type="EMBL" id="QGNW01000102">
    <property type="protein sequence ID" value="RVW97293.1"/>
    <property type="molecule type" value="Genomic_DNA"/>
</dbReference>
<dbReference type="InterPro" id="IPR036908">
    <property type="entry name" value="RlpA-like_sf"/>
</dbReference>
<keyword evidence="3" id="KW-0964">Secreted</keyword>
<evidence type="ECO:0000313" key="5">
    <source>
        <dbReference type="EMBL" id="RVW97293.1"/>
    </source>
</evidence>
<sequence length="62" mass="6628">MIRITAPSGRSVLAKVVDECDSADGCANNIVDGSDGVWAALGWISILMKCTLLGPWLRYPYG</sequence>
<evidence type="ECO:0000256" key="3">
    <source>
        <dbReference type="ARBA" id="ARBA00022525"/>
    </source>
</evidence>
<dbReference type="PANTHER" id="PTHR33191">
    <property type="entry name" value="RIPENING-RELATED PROTEIN 2-RELATED"/>
    <property type="match status" value="1"/>
</dbReference>
<protein>
    <submittedName>
        <fullName evidence="5">Ripening-related protein grip22</fullName>
    </submittedName>
</protein>